<gene>
    <name evidence="3" type="ORF">AB0C36_42920</name>
</gene>
<evidence type="ECO:0000313" key="3">
    <source>
        <dbReference type="EMBL" id="MEU8140222.1"/>
    </source>
</evidence>
<evidence type="ECO:0000256" key="2">
    <source>
        <dbReference type="SAM" id="SignalP"/>
    </source>
</evidence>
<protein>
    <submittedName>
        <fullName evidence="3">Uncharacterized protein</fullName>
    </submittedName>
</protein>
<keyword evidence="4" id="KW-1185">Reference proteome</keyword>
<evidence type="ECO:0000313" key="4">
    <source>
        <dbReference type="Proteomes" id="UP001551482"/>
    </source>
</evidence>
<name>A0ABV3DWT7_9ACTN</name>
<organism evidence="3 4">
    <name type="scientific">Streptodolium elevatio</name>
    <dbReference type="NCBI Taxonomy" id="3157996"/>
    <lineage>
        <taxon>Bacteria</taxon>
        <taxon>Bacillati</taxon>
        <taxon>Actinomycetota</taxon>
        <taxon>Actinomycetes</taxon>
        <taxon>Kitasatosporales</taxon>
        <taxon>Streptomycetaceae</taxon>
        <taxon>Streptodolium</taxon>
    </lineage>
</organism>
<evidence type="ECO:0000256" key="1">
    <source>
        <dbReference type="SAM" id="Phobius"/>
    </source>
</evidence>
<keyword evidence="1" id="KW-0812">Transmembrane</keyword>
<feature type="signal peptide" evidence="2">
    <location>
        <begin position="1"/>
        <end position="27"/>
    </location>
</feature>
<dbReference type="EMBL" id="JBEZFP010000271">
    <property type="protein sequence ID" value="MEU8140222.1"/>
    <property type="molecule type" value="Genomic_DNA"/>
</dbReference>
<feature type="transmembrane region" description="Helical" evidence="1">
    <location>
        <begin position="139"/>
        <end position="162"/>
    </location>
</feature>
<sequence>MRRACTYVLGASSAIALLAIAPTAAHAQGAEVFPGSGAPGTSITVNDGNLCAGTAASATSEAFGTITLSQGTETMVGTGTVSNVAAGSYAVRLTCGNGRTASGTFMVTGGTATATPTTTATAKPIGGVGAGGGGTQSDISAAGLAGGGALLVAGGALGVYAMRRRGMGRHTA</sequence>
<feature type="chain" id="PRO_5046200256" evidence="2">
    <location>
        <begin position="28"/>
        <end position="172"/>
    </location>
</feature>
<comment type="caution">
    <text evidence="3">The sequence shown here is derived from an EMBL/GenBank/DDBJ whole genome shotgun (WGS) entry which is preliminary data.</text>
</comment>
<dbReference type="RefSeq" id="WP_358365190.1">
    <property type="nucleotide sequence ID" value="NZ_JBEZFP010000271.1"/>
</dbReference>
<keyword evidence="1" id="KW-1133">Transmembrane helix</keyword>
<accession>A0ABV3DWT7</accession>
<reference evidence="3 4" key="1">
    <citation type="submission" date="2024-06" db="EMBL/GenBank/DDBJ databases">
        <title>The Natural Products Discovery Center: Release of the First 8490 Sequenced Strains for Exploring Actinobacteria Biosynthetic Diversity.</title>
        <authorList>
            <person name="Kalkreuter E."/>
            <person name="Kautsar S.A."/>
            <person name="Yang D."/>
            <person name="Bader C.D."/>
            <person name="Teijaro C.N."/>
            <person name="Fluegel L."/>
            <person name="Davis C.M."/>
            <person name="Simpson J.R."/>
            <person name="Lauterbach L."/>
            <person name="Steele A.D."/>
            <person name="Gui C."/>
            <person name="Meng S."/>
            <person name="Li G."/>
            <person name="Viehrig K."/>
            <person name="Ye F."/>
            <person name="Su P."/>
            <person name="Kiefer A.F."/>
            <person name="Nichols A."/>
            <person name="Cepeda A.J."/>
            <person name="Yan W."/>
            <person name="Fan B."/>
            <person name="Jiang Y."/>
            <person name="Adhikari A."/>
            <person name="Zheng C.-J."/>
            <person name="Schuster L."/>
            <person name="Cowan T.M."/>
            <person name="Smanski M.J."/>
            <person name="Chevrette M.G."/>
            <person name="De Carvalho L.P.S."/>
            <person name="Shen B."/>
        </authorList>
    </citation>
    <scope>NUCLEOTIDE SEQUENCE [LARGE SCALE GENOMIC DNA]</scope>
    <source>
        <strain evidence="3 4">NPDC048946</strain>
    </source>
</reference>
<keyword evidence="1" id="KW-0472">Membrane</keyword>
<dbReference type="Proteomes" id="UP001551482">
    <property type="component" value="Unassembled WGS sequence"/>
</dbReference>
<keyword evidence="2" id="KW-0732">Signal</keyword>
<proteinExistence type="predicted"/>